<dbReference type="Gene3D" id="3.10.350.10">
    <property type="entry name" value="LysM domain"/>
    <property type="match status" value="5"/>
</dbReference>
<evidence type="ECO:0000259" key="16">
    <source>
        <dbReference type="PROSITE" id="PS51782"/>
    </source>
</evidence>
<evidence type="ECO:0000256" key="14">
    <source>
        <dbReference type="SAM" id="Phobius"/>
    </source>
</evidence>
<dbReference type="GO" id="GO:0006032">
    <property type="term" value="P:chitin catabolic process"/>
    <property type="evidence" value="ECO:0007669"/>
    <property type="project" value="UniProtKB-KW"/>
</dbReference>
<evidence type="ECO:0000256" key="6">
    <source>
        <dbReference type="ARBA" id="ARBA00022669"/>
    </source>
</evidence>
<evidence type="ECO:0000256" key="15">
    <source>
        <dbReference type="SAM" id="SignalP"/>
    </source>
</evidence>
<feature type="domain" description="LysM" evidence="16">
    <location>
        <begin position="562"/>
        <end position="610"/>
    </location>
</feature>
<sequence>MLLPVALALLGAKVPLAAAQGFEQPRYFDASQLPAEFQKFPVVDAATRPQPDLSNTDVVEKLEQQWLEATKRIPTEAINPCPVSCSSAGSDPRKWDLYPNVARMALCEKTVLFDMAVFSEVDTDLTPTALRVWYIANHLESIAPSCNNNTVAFAHSGNAVVGLYVGAQAHRQGIAADVLSRVLARVQNEGVSENMVVELCEPDAEYGADYVVGVVINTGGDVSKVQQSVRQWSKASCLARGASSQVLGGTAVTLLVPAPAQSLLANPPSSNNTVGSFSNSTSLSPAYRVRDSGSMFHGLAGRQEYCSNVKKVVLGNTCEIIADKRCTISLSTFLSYNPGIDCKNLWVDQKVCCTPGAVPPPDPTVPAPVPYCSNWKTVQSGQSCEYMADKRCTVSLSTFKSRNPQLDCNNLRTGQTFCCNEGRVPPEKECSNSKTVMEGNTCLQMADKRCTISIEKFVEYNPQLDCTGNGLKIGEPFCCNYGRVPPPGPPPNADGTCKTAVVADKDGCDSLAAKCGISGDYITMFNPQAGFCANLVEGQTFCCGRGNLPDLRPKKNADGSCFEYTIQPLDSCNKTAVRVQLTQADLFKFNKNTWGWSGCDNLWPGSKICLSEGTPPMPAPIGNAVCGPMVPGTKRPTNGTALANLNPCPLNVCCNHWGQCGMTPEFCEITNSTTGAPGTSTCISNCGNDIILSPAPASQMRIAYFEAWNAKRPCLRMNVDQIDTSKYTHIHFAFAELTPTFQVVISHVQDEWDRFMAMTGVKKVISFGGWDFSVLEGSYRILRDAVKPQNRETFRKNVVDFVNKYNLDGVDLDWEYPGAPDNMPTAGDPVEGLDYSIWLRSVRDTLPRTKSVSFAAPASYWYLKAFPISTMASYIDYVVYMTYDLHGQWDAGNKWAIDGCLAGNCLRSHVNITETMGALSMITKAGMPSNKVVVGVTSYGRSFKMAQKDCVGPMCTFTGTRNESHAAPGVCTGTKGYISNAEIAEIISTNPTARTWQQDMTDYLVYNDYDWVAYMSDENKALREILYELLHMRGSTDWAVDLQTYGHDTFYGVDPWEGLDPADYEIERCADRTFKTLDDLERATDVPGHCVDGYALQVLATTLEGALDEYDKIMKTDYDKKFGYFAKAVKESWAAKLREFYYDKDVNNDDWYNCYKVGGNTKVSCPPKATQTTSVRMEVKDQKAFADHIMKEFTIAYEDTEAGTAPLNLAPCIPTTPGNNWGPGCALPNPEGTEAIGVRLLREDLEIPNPKQEVGESLENLRKLPAYLRQVAQWDRLRLLGSEIDTSDVVDTSAPSIFMVQESVDAMKKAYEIGEDVEEEEKKKKRENIIMWVLSAVLFILPGAGQALGSFTRIAMIGRIASITAYTGGAAMSAYEIAKDPDNLVLGIFFLVVDLIPGVGTFTRGTWRDGAILRGRMTQNDIDKMGPFVKNGLAKLDAVRALCRR</sequence>
<keyword evidence="14" id="KW-1133">Transmembrane helix</keyword>
<evidence type="ECO:0000256" key="9">
    <source>
        <dbReference type="ARBA" id="ARBA00023026"/>
    </source>
</evidence>
<evidence type="ECO:0000256" key="7">
    <source>
        <dbReference type="ARBA" id="ARBA00022801"/>
    </source>
</evidence>
<evidence type="ECO:0000256" key="13">
    <source>
        <dbReference type="RuleBase" id="RU000489"/>
    </source>
</evidence>
<dbReference type="Gene3D" id="3.30.60.10">
    <property type="entry name" value="Endochitinase-like"/>
    <property type="match status" value="1"/>
</dbReference>
<dbReference type="SMART" id="SM00257">
    <property type="entry name" value="LysM"/>
    <property type="match status" value="3"/>
</dbReference>
<evidence type="ECO:0000256" key="5">
    <source>
        <dbReference type="ARBA" id="ARBA00022525"/>
    </source>
</evidence>
<keyword evidence="10" id="KW-0119">Carbohydrate metabolism</keyword>
<evidence type="ECO:0000256" key="11">
    <source>
        <dbReference type="ARBA" id="ARBA00023295"/>
    </source>
</evidence>
<comment type="catalytic activity">
    <reaction evidence="1">
        <text>Random endo-hydrolysis of N-acetyl-beta-D-glucosaminide (1-&gt;4)-beta-linkages in chitin and chitodextrins.</text>
        <dbReference type="EC" id="3.2.1.14"/>
    </reaction>
</comment>
<evidence type="ECO:0000256" key="8">
    <source>
        <dbReference type="ARBA" id="ARBA00023024"/>
    </source>
</evidence>
<dbReference type="GO" id="GO:0008061">
    <property type="term" value="F:chitin binding"/>
    <property type="evidence" value="ECO:0007669"/>
    <property type="project" value="UniProtKB-KW"/>
</dbReference>
<evidence type="ECO:0000256" key="1">
    <source>
        <dbReference type="ARBA" id="ARBA00000822"/>
    </source>
</evidence>
<dbReference type="InterPro" id="IPR001579">
    <property type="entry name" value="Glyco_hydro_18_chit_AS"/>
</dbReference>
<organism evidence="18 19">
    <name type="scientific">Apiosordaria backusii</name>
    <dbReference type="NCBI Taxonomy" id="314023"/>
    <lineage>
        <taxon>Eukaryota</taxon>
        <taxon>Fungi</taxon>
        <taxon>Dikarya</taxon>
        <taxon>Ascomycota</taxon>
        <taxon>Pezizomycotina</taxon>
        <taxon>Sordariomycetes</taxon>
        <taxon>Sordariomycetidae</taxon>
        <taxon>Sordariales</taxon>
        <taxon>Lasiosphaeriaceae</taxon>
        <taxon>Apiosordaria</taxon>
    </lineage>
</organism>
<dbReference type="PROSITE" id="PS51910">
    <property type="entry name" value="GH18_2"/>
    <property type="match status" value="1"/>
</dbReference>
<evidence type="ECO:0000256" key="4">
    <source>
        <dbReference type="ARBA" id="ARBA00012729"/>
    </source>
</evidence>
<dbReference type="EC" id="3.2.1.14" evidence="4"/>
<feature type="signal peptide" evidence="15">
    <location>
        <begin position="1"/>
        <end position="19"/>
    </location>
</feature>
<proteinExistence type="inferred from homology"/>
<gene>
    <name evidence="18" type="ORF">B0T21DRAFT_422331</name>
</gene>
<dbReference type="GO" id="GO:0008843">
    <property type="term" value="F:endochitinase activity"/>
    <property type="evidence" value="ECO:0007669"/>
    <property type="project" value="UniProtKB-EC"/>
</dbReference>
<dbReference type="PROSITE" id="PS51782">
    <property type="entry name" value="LYSM"/>
    <property type="match status" value="4"/>
</dbReference>
<name>A0AA40B2U8_9PEZI</name>
<dbReference type="InterPro" id="IPR001223">
    <property type="entry name" value="Glyco_hydro18_cat"/>
</dbReference>
<comment type="subcellular location">
    <subcellularLocation>
        <location evidence="2">Secreted</location>
    </subcellularLocation>
</comment>
<dbReference type="InterPro" id="IPR018392">
    <property type="entry name" value="LysM"/>
</dbReference>
<feature type="domain" description="LysM" evidence="16">
    <location>
        <begin position="308"/>
        <end position="353"/>
    </location>
</feature>
<dbReference type="Pfam" id="PF01476">
    <property type="entry name" value="LysM"/>
    <property type="match status" value="3"/>
</dbReference>
<dbReference type="SUPFAM" id="SSF57016">
    <property type="entry name" value="Plant lectins/antimicrobial peptides"/>
    <property type="match status" value="1"/>
</dbReference>
<evidence type="ECO:0000259" key="17">
    <source>
        <dbReference type="PROSITE" id="PS51910"/>
    </source>
</evidence>
<accession>A0AA40B2U8</accession>
<keyword evidence="8" id="KW-0146">Chitin degradation</keyword>
<dbReference type="SUPFAM" id="SSF54556">
    <property type="entry name" value="Chitinase insertion domain"/>
    <property type="match status" value="1"/>
</dbReference>
<keyword evidence="7 13" id="KW-0378">Hydrolase</keyword>
<keyword evidence="6" id="KW-0147">Chitin-binding</keyword>
<evidence type="ECO:0000256" key="12">
    <source>
        <dbReference type="ARBA" id="ARBA00023326"/>
    </source>
</evidence>
<feature type="domain" description="LysM" evidence="16">
    <location>
        <begin position="498"/>
        <end position="543"/>
    </location>
</feature>
<feature type="transmembrane region" description="Helical" evidence="14">
    <location>
        <begin position="1384"/>
        <end position="1407"/>
    </location>
</feature>
<comment type="similarity">
    <text evidence="3">Belongs to the glycosyl hydrolase 18 family. Chitinase class V subfamily.</text>
</comment>
<dbReference type="PANTHER" id="PTHR47700:SF2">
    <property type="entry name" value="CHITINASE"/>
    <property type="match status" value="1"/>
</dbReference>
<dbReference type="Gene3D" id="3.20.20.80">
    <property type="entry name" value="Glycosidases"/>
    <property type="match status" value="1"/>
</dbReference>
<dbReference type="InterPro" id="IPR017853">
    <property type="entry name" value="GH"/>
</dbReference>
<dbReference type="PANTHER" id="PTHR47700">
    <property type="entry name" value="V CHITINASE, PUTATIVE (AFU_ORTHOLOGUE AFUA_6G13720)-RELATED"/>
    <property type="match status" value="1"/>
</dbReference>
<keyword evidence="14" id="KW-0812">Transmembrane</keyword>
<dbReference type="SMART" id="SM00636">
    <property type="entry name" value="Glyco_18"/>
    <property type="match status" value="1"/>
</dbReference>
<feature type="transmembrane region" description="Helical" evidence="14">
    <location>
        <begin position="1360"/>
        <end position="1378"/>
    </location>
</feature>
<dbReference type="EMBL" id="JAUKTV010000010">
    <property type="protein sequence ID" value="KAK0726585.1"/>
    <property type="molecule type" value="Genomic_DNA"/>
</dbReference>
<dbReference type="PROSITE" id="PS01095">
    <property type="entry name" value="GH18_1"/>
    <property type="match status" value="1"/>
</dbReference>
<comment type="caution">
    <text evidence="18">The sequence shown here is derived from an EMBL/GenBank/DDBJ whole genome shotgun (WGS) entry which is preliminary data.</text>
</comment>
<protein>
    <recommendedName>
        <fullName evidence="4">chitinase</fullName>
        <ecNumber evidence="4">3.2.1.14</ecNumber>
    </recommendedName>
</protein>
<dbReference type="Proteomes" id="UP001172159">
    <property type="component" value="Unassembled WGS sequence"/>
</dbReference>
<feature type="transmembrane region" description="Helical" evidence="14">
    <location>
        <begin position="1329"/>
        <end position="1348"/>
    </location>
</feature>
<dbReference type="GO" id="GO:0005576">
    <property type="term" value="C:extracellular region"/>
    <property type="evidence" value="ECO:0007669"/>
    <property type="project" value="UniProtKB-SubCell"/>
</dbReference>
<keyword evidence="12" id="KW-0624">Polysaccharide degradation</keyword>
<feature type="domain" description="GH18" evidence="17">
    <location>
        <begin position="699"/>
        <end position="1053"/>
    </location>
</feature>
<keyword evidence="9" id="KW-0843">Virulence</keyword>
<feature type="chain" id="PRO_5041349209" description="chitinase" evidence="15">
    <location>
        <begin position="20"/>
        <end position="1445"/>
    </location>
</feature>
<keyword evidence="14" id="KW-0472">Membrane</keyword>
<dbReference type="InterPro" id="IPR029070">
    <property type="entry name" value="Chitinase_insertion_sf"/>
</dbReference>
<dbReference type="SUPFAM" id="SSF51445">
    <property type="entry name" value="(Trans)glycosidases"/>
    <property type="match status" value="1"/>
</dbReference>
<dbReference type="CDD" id="cd02878">
    <property type="entry name" value="GH18_zymocin_alpha"/>
    <property type="match status" value="1"/>
</dbReference>
<keyword evidence="19" id="KW-1185">Reference proteome</keyword>
<dbReference type="Pfam" id="PF00704">
    <property type="entry name" value="Glyco_hydro_18"/>
    <property type="match status" value="1"/>
</dbReference>
<reference evidence="18" key="1">
    <citation type="submission" date="2023-06" db="EMBL/GenBank/DDBJ databases">
        <title>Genome-scale phylogeny and comparative genomics of the fungal order Sordariales.</title>
        <authorList>
            <consortium name="Lawrence Berkeley National Laboratory"/>
            <person name="Hensen N."/>
            <person name="Bonometti L."/>
            <person name="Westerberg I."/>
            <person name="Brannstrom I.O."/>
            <person name="Guillou S."/>
            <person name="Cros-Aarteil S."/>
            <person name="Calhoun S."/>
            <person name="Haridas S."/>
            <person name="Kuo A."/>
            <person name="Mondo S."/>
            <person name="Pangilinan J."/>
            <person name="Riley R."/>
            <person name="Labutti K."/>
            <person name="Andreopoulos B."/>
            <person name="Lipzen A."/>
            <person name="Chen C."/>
            <person name="Yanf M."/>
            <person name="Daum C."/>
            <person name="Ng V."/>
            <person name="Clum A."/>
            <person name="Steindorff A."/>
            <person name="Ohm R."/>
            <person name="Martin F."/>
            <person name="Silar P."/>
            <person name="Natvig D."/>
            <person name="Lalanne C."/>
            <person name="Gautier V."/>
            <person name="Ament-Velasquez S.L."/>
            <person name="Kruys A."/>
            <person name="Hutchinson M.I."/>
            <person name="Powell A.J."/>
            <person name="Barry K."/>
            <person name="Miller A.N."/>
            <person name="Grigoriev I.V."/>
            <person name="Debuchy R."/>
            <person name="Gladieux P."/>
            <person name="Thoren M.H."/>
            <person name="Johannesson H."/>
        </authorList>
    </citation>
    <scope>NUCLEOTIDE SEQUENCE</scope>
    <source>
        <strain evidence="18">CBS 540.89</strain>
    </source>
</reference>
<evidence type="ECO:0000256" key="2">
    <source>
        <dbReference type="ARBA" id="ARBA00004613"/>
    </source>
</evidence>
<evidence type="ECO:0000313" key="19">
    <source>
        <dbReference type="Proteomes" id="UP001172159"/>
    </source>
</evidence>
<keyword evidence="5" id="KW-0964">Secreted</keyword>
<dbReference type="InterPro" id="IPR011583">
    <property type="entry name" value="Chitinase_II/V-like_cat"/>
</dbReference>
<dbReference type="Gene3D" id="3.10.50.10">
    <property type="match status" value="1"/>
</dbReference>
<dbReference type="InterPro" id="IPR036779">
    <property type="entry name" value="LysM_dom_sf"/>
</dbReference>
<keyword evidence="15" id="KW-0732">Signal</keyword>
<dbReference type="InterPro" id="IPR053214">
    <property type="entry name" value="LysM12-like"/>
</dbReference>
<feature type="domain" description="LysM" evidence="16">
    <location>
        <begin position="374"/>
        <end position="419"/>
    </location>
</feature>
<dbReference type="GO" id="GO:0000272">
    <property type="term" value="P:polysaccharide catabolic process"/>
    <property type="evidence" value="ECO:0007669"/>
    <property type="project" value="UniProtKB-KW"/>
</dbReference>
<dbReference type="InterPro" id="IPR036861">
    <property type="entry name" value="Endochitinase-like_sf"/>
</dbReference>
<evidence type="ECO:0000256" key="3">
    <source>
        <dbReference type="ARBA" id="ARBA00008682"/>
    </source>
</evidence>
<evidence type="ECO:0000256" key="10">
    <source>
        <dbReference type="ARBA" id="ARBA00023277"/>
    </source>
</evidence>
<keyword evidence="11 13" id="KW-0326">Glycosidase</keyword>
<evidence type="ECO:0000313" key="18">
    <source>
        <dbReference type="EMBL" id="KAK0726585.1"/>
    </source>
</evidence>